<reference evidence="1" key="1">
    <citation type="journal article" date="2018" name="J. Virol.">
        <title>Crustacean Genome Exploration Reveals the Evolutionary Origin of White Spot Syndrome Virus.</title>
        <authorList>
            <person name="Kawato S."/>
            <person name="Shitara A."/>
            <person name="Wang Y."/>
            <person name="Nozaki R."/>
            <person name="Kondo H."/>
            <person name="Hirono I."/>
        </authorList>
    </citation>
    <scope>NUCLEOTIDE SEQUENCE</scope>
</reference>
<dbReference type="EMBL" id="BFCF01000001">
    <property type="protein sequence ID" value="GBG35527.1"/>
    <property type="molecule type" value="Genomic_DNA"/>
</dbReference>
<accession>A0A401IPJ6</accession>
<evidence type="ECO:0000313" key="1">
    <source>
        <dbReference type="EMBL" id="GBG35527.1"/>
    </source>
</evidence>
<proteinExistence type="predicted"/>
<protein>
    <submittedName>
        <fullName evidence="1">Wsv270-like protein</fullName>
    </submittedName>
</protein>
<organism evidence="1">
    <name type="scientific">Penaeus monodon endogenous nimavirus</name>
    <dbReference type="NCBI Taxonomy" id="2133795"/>
    <lineage>
        <taxon>Viruses</taxon>
        <taxon>Viruses incertae sedis</taxon>
        <taxon>Naldaviricetes</taxon>
        <taxon>Nimaviridae</taxon>
    </lineage>
</organism>
<comment type="caution">
    <text evidence="1">The sequence shown here is derived from an EMBL/GenBank/DDBJ whole genome shotgun (WGS) entry which is preliminary data.</text>
</comment>
<sequence>MDRIFVAIDCEEPIPMNGRSKGTDNWNIDMALGCLIRNIKNLLLYDDIVLLGCTSSDTLVNSLKLTQLTVIARYSLQLPVTTTLVVSTKTGKFVEPHRNQHPIDRIGDVLVCSDRLSTRGLFLRGPEGEASKWLASAKVNSAGLLAGDVWIQHIPTKK</sequence>
<name>A0A401IPJ6_9VIRU</name>